<feature type="transmembrane region" description="Helical" evidence="14">
    <location>
        <begin position="100"/>
        <end position="118"/>
    </location>
</feature>
<evidence type="ECO:0000256" key="9">
    <source>
        <dbReference type="ARBA" id="ARBA00023053"/>
    </source>
</evidence>
<dbReference type="NCBIfam" id="TIGR01939">
    <property type="entry name" value="nqrD"/>
    <property type="match status" value="1"/>
</dbReference>
<protein>
    <submittedName>
        <fullName evidence="15">NADH:ubiquinone reductase (Na(+)-transporting) subunit D</fullName>
    </submittedName>
</protein>
<evidence type="ECO:0000256" key="4">
    <source>
        <dbReference type="ARBA" id="ARBA00022519"/>
    </source>
</evidence>
<keyword evidence="3" id="KW-1003">Cell membrane</keyword>
<keyword evidence="8" id="KW-0520">NAD</keyword>
<evidence type="ECO:0000256" key="1">
    <source>
        <dbReference type="ARBA" id="ARBA00004127"/>
    </source>
</evidence>
<keyword evidence="4" id="KW-0997">Cell inner membrane</keyword>
<dbReference type="EMBL" id="CP054000">
    <property type="protein sequence ID" value="QKH80327.1"/>
    <property type="molecule type" value="Genomic_DNA"/>
</dbReference>
<keyword evidence="13" id="KW-0739">Sodium transport</keyword>
<dbReference type="GO" id="GO:0006814">
    <property type="term" value="P:sodium ion transport"/>
    <property type="evidence" value="ECO:0007669"/>
    <property type="project" value="UniProtKB-KW"/>
</dbReference>
<comment type="subcellular location">
    <subcellularLocation>
        <location evidence="1">Endomembrane system</location>
        <topology evidence="1">Multi-pass membrane protein</topology>
    </subcellularLocation>
</comment>
<keyword evidence="6" id="KW-1278">Translocase</keyword>
<keyword evidence="2" id="KW-0813">Transport</keyword>
<keyword evidence="9" id="KW-0915">Sodium</keyword>
<dbReference type="NCBIfam" id="NF006777">
    <property type="entry name" value="PRK09292.1"/>
    <property type="match status" value="1"/>
</dbReference>
<organism evidence="15 17">
    <name type="scientific">Finegoldia magna</name>
    <name type="common">Peptostreptococcus magnus</name>
    <dbReference type="NCBI Taxonomy" id="1260"/>
    <lineage>
        <taxon>Bacteria</taxon>
        <taxon>Bacillati</taxon>
        <taxon>Bacillota</taxon>
        <taxon>Tissierellia</taxon>
        <taxon>Tissierellales</taxon>
        <taxon>Peptoniphilaceae</taxon>
        <taxon>Finegoldia</taxon>
    </lineage>
</organism>
<keyword evidence="10" id="KW-0406">Ion transport</keyword>
<feature type="transmembrane region" description="Helical" evidence="14">
    <location>
        <begin position="171"/>
        <end position="193"/>
    </location>
</feature>
<keyword evidence="7 14" id="KW-1133">Transmembrane helix</keyword>
<dbReference type="PIRSF" id="PIRSF006102">
    <property type="entry name" value="NQR_DE"/>
    <property type="match status" value="1"/>
</dbReference>
<dbReference type="GO" id="GO:0012505">
    <property type="term" value="C:endomembrane system"/>
    <property type="evidence" value="ECO:0007669"/>
    <property type="project" value="UniProtKB-SubCell"/>
</dbReference>
<reference evidence="15" key="1">
    <citation type="journal article" date="2017" name="J. Clin. Microbiol.">
        <title>Finegoldia magna Isolated from Orthopedic Joint Implant-Associated Infections.</title>
        <authorList>
            <person name="Soderquist B."/>
            <person name="Bjorklund S."/>
            <person name="Hellmark B."/>
            <person name="Jensen A."/>
            <person name="Bruggemann H."/>
        </authorList>
    </citation>
    <scope>NUCLEOTIDE SEQUENCE</scope>
    <source>
        <strain evidence="15">08T492</strain>
    </source>
</reference>
<evidence type="ECO:0000256" key="2">
    <source>
        <dbReference type="ARBA" id="ARBA00022448"/>
    </source>
</evidence>
<dbReference type="AlphaFoldDB" id="A0A133N0C0"/>
<evidence type="ECO:0000313" key="18">
    <source>
        <dbReference type="Proteomes" id="UP000502899"/>
    </source>
</evidence>
<evidence type="ECO:0000313" key="16">
    <source>
        <dbReference type="EMBL" id="QKH80327.1"/>
    </source>
</evidence>
<reference evidence="16 18" key="3">
    <citation type="submission" date="2020-05" db="EMBL/GenBank/DDBJ databases">
        <title>FDA dAtabase for Regulatory Grade micrObial Sequences (FDA-ARGOS): Supporting development and validation of Infectious Disease Dx tests.</title>
        <authorList>
            <person name="Pederson C."/>
            <person name="Tallon L."/>
            <person name="Sadzewicz L."/>
            <person name="Zhao X."/>
            <person name="Vavikolanu K."/>
            <person name="Mehta A."/>
            <person name="Aluvathingal J."/>
            <person name="Nadendla S."/>
            <person name="Myers T."/>
            <person name="Yan Y."/>
            <person name="Sichtig H."/>
        </authorList>
    </citation>
    <scope>NUCLEOTIDE SEQUENCE [LARGE SCALE GENOMIC DNA]</scope>
    <source>
        <strain evidence="16 18">FDAARGOS_764</strain>
    </source>
</reference>
<evidence type="ECO:0000256" key="3">
    <source>
        <dbReference type="ARBA" id="ARBA00022475"/>
    </source>
</evidence>
<evidence type="ECO:0000313" key="15">
    <source>
        <dbReference type="EMBL" id="OXZ37165.1"/>
    </source>
</evidence>
<dbReference type="Proteomes" id="UP000215361">
    <property type="component" value="Unassembled WGS sequence"/>
</dbReference>
<evidence type="ECO:0000313" key="17">
    <source>
        <dbReference type="Proteomes" id="UP000215361"/>
    </source>
</evidence>
<dbReference type="GO" id="GO:0005886">
    <property type="term" value="C:plasma membrane"/>
    <property type="evidence" value="ECO:0007669"/>
    <property type="project" value="TreeGrafter"/>
</dbReference>
<evidence type="ECO:0000256" key="5">
    <source>
        <dbReference type="ARBA" id="ARBA00022692"/>
    </source>
</evidence>
<dbReference type="RefSeq" id="WP_002837277.1">
    <property type="nucleotide sequence ID" value="NZ_CABKMR010000001.1"/>
</dbReference>
<feature type="transmembrane region" description="Helical" evidence="14">
    <location>
        <begin position="43"/>
        <end position="62"/>
    </location>
</feature>
<keyword evidence="5 14" id="KW-0812">Transmembrane</keyword>
<dbReference type="InterPro" id="IPR003667">
    <property type="entry name" value="NqrDE/RnfAE"/>
</dbReference>
<evidence type="ECO:0000256" key="12">
    <source>
        <dbReference type="ARBA" id="ARBA00023136"/>
    </source>
</evidence>
<dbReference type="PANTHER" id="PTHR30586">
    <property type="entry name" value="ELECTRON TRANSPORT COMPLEX PROTEIN RNFE"/>
    <property type="match status" value="1"/>
</dbReference>
<proteinExistence type="predicted"/>
<evidence type="ECO:0000256" key="13">
    <source>
        <dbReference type="ARBA" id="ARBA00023201"/>
    </source>
</evidence>
<gene>
    <name evidence="15" type="ORF">B9N56_05560</name>
    <name evidence="16" type="ORF">FOC70_08185</name>
</gene>
<reference evidence="17" key="2">
    <citation type="submission" date="2017-04" db="EMBL/GenBank/DDBJ databases">
        <title>Finegoldia magna isolated from orthopedic joint implant-associated infections.</title>
        <authorList>
            <person name="Bjorklund S."/>
            <person name="Bruggemann H."/>
            <person name="Jensen A."/>
            <person name="Hellmark B."/>
            <person name="Soderquist B."/>
        </authorList>
    </citation>
    <scope>NUCLEOTIDE SEQUENCE [LARGE SCALE GENOMIC DNA]</scope>
    <source>
        <strain evidence="17">08T492</strain>
    </source>
</reference>
<dbReference type="NCBIfam" id="NF009070">
    <property type="entry name" value="PRK12405.1"/>
    <property type="match status" value="1"/>
</dbReference>
<evidence type="ECO:0000256" key="11">
    <source>
        <dbReference type="ARBA" id="ARBA00023075"/>
    </source>
</evidence>
<evidence type="ECO:0000256" key="7">
    <source>
        <dbReference type="ARBA" id="ARBA00022989"/>
    </source>
</evidence>
<dbReference type="PANTHER" id="PTHR30586:SF1">
    <property type="entry name" value="NA(+)-TRANSLOCATING NADH-QUINONE REDUCTASE SUBUNIT D"/>
    <property type="match status" value="1"/>
</dbReference>
<feature type="transmembrane region" description="Helical" evidence="14">
    <location>
        <begin position="74"/>
        <end position="94"/>
    </location>
</feature>
<dbReference type="Proteomes" id="UP000502899">
    <property type="component" value="Chromosome"/>
</dbReference>
<keyword evidence="11 15" id="KW-0830">Ubiquinone</keyword>
<evidence type="ECO:0000256" key="14">
    <source>
        <dbReference type="SAM" id="Phobius"/>
    </source>
</evidence>
<dbReference type="OMA" id="CIIMGRF"/>
<sequence length="204" mass="22289">MANSNKYTKLLKNGLLDDNPVLIQVIGICSTLAVTNLCMNSLVMGLALAFVTGCSSFMISLLRKVTPKHIRMMVQVFIIAFFVIIVDIFLRAYMPEMSKTLGPYVGLIITNCIIMGRAEAFAISNDPVSSFVDGVASGLGYTVVLVLIALIRELLGFGSVFGFRIMPASFVPWTMMVMPPAAFFILPIVMWIANAHLKKEGDAK</sequence>
<dbReference type="GO" id="GO:0016655">
    <property type="term" value="F:oxidoreductase activity, acting on NAD(P)H, quinone or similar compound as acceptor"/>
    <property type="evidence" value="ECO:0007669"/>
    <property type="project" value="InterPro"/>
</dbReference>
<evidence type="ECO:0000256" key="10">
    <source>
        <dbReference type="ARBA" id="ARBA00023065"/>
    </source>
</evidence>
<keyword evidence="12 14" id="KW-0472">Membrane</keyword>
<evidence type="ECO:0000256" key="6">
    <source>
        <dbReference type="ARBA" id="ARBA00022967"/>
    </source>
</evidence>
<name>A0A133N0C0_FINMA</name>
<evidence type="ECO:0000256" key="8">
    <source>
        <dbReference type="ARBA" id="ARBA00023027"/>
    </source>
</evidence>
<dbReference type="Pfam" id="PF02508">
    <property type="entry name" value="Rnf-Nqr"/>
    <property type="match status" value="1"/>
</dbReference>
<dbReference type="EMBL" id="NDYI01000017">
    <property type="protein sequence ID" value="OXZ37165.1"/>
    <property type="molecule type" value="Genomic_DNA"/>
</dbReference>
<accession>A0A133N0C0</accession>
<dbReference type="InterPro" id="IPR011292">
    <property type="entry name" value="NqrD"/>
</dbReference>